<dbReference type="RefSeq" id="WP_045958081.1">
    <property type="nucleotide sequence ID" value="NZ_FO704551.1"/>
</dbReference>
<sequence>MSVLNGSITREIKVSGGSLITLSQPEEAPIQLIESLIDLFKQHKSVRQAFLVMAQDKRVDEKPNLLIGLELSVVLADSEVNDLIQAAGERAYDYLDEGESVDFCLLDEKEGGISHYLIQHTQPFYQRKLGSWLRETIPVVNQ</sequence>
<reference evidence="2 3" key="1">
    <citation type="submission" date="2013-07" db="EMBL/GenBank/DDBJ databases">
        <authorList>
            <person name="Genoscope - CEA"/>
        </authorList>
    </citation>
    <scope>NUCLEOTIDE SEQUENCE [LARGE SCALE GENOMIC DNA]</scope>
    <source>
        <strain evidence="2 3">G6</strain>
    </source>
</reference>
<evidence type="ECO:0000313" key="2">
    <source>
        <dbReference type="EMBL" id="CDG20753.1"/>
    </source>
</evidence>
<organism evidence="2 3">
    <name type="scientific">Xenorhabdus poinarii G6</name>
    <dbReference type="NCBI Taxonomy" id="1354304"/>
    <lineage>
        <taxon>Bacteria</taxon>
        <taxon>Pseudomonadati</taxon>
        <taxon>Pseudomonadota</taxon>
        <taxon>Gammaproteobacteria</taxon>
        <taxon>Enterobacterales</taxon>
        <taxon>Morganellaceae</taxon>
        <taxon>Xenorhabdus</taxon>
    </lineage>
</organism>
<keyword evidence="3" id="KW-1185">Reference proteome</keyword>
<dbReference type="STRING" id="1354304.XPG1_1098"/>
<evidence type="ECO:0000259" key="1">
    <source>
        <dbReference type="Pfam" id="PF14581"/>
    </source>
</evidence>
<evidence type="ECO:0000313" key="3">
    <source>
        <dbReference type="Proteomes" id="UP000032735"/>
    </source>
</evidence>
<name>A0A068R0S4_9GAMM</name>
<feature type="domain" description="SseB protein C-terminal" evidence="1">
    <location>
        <begin position="15"/>
        <end position="127"/>
    </location>
</feature>
<dbReference type="InterPro" id="IPR027945">
    <property type="entry name" value="SseB_C"/>
</dbReference>
<dbReference type="Pfam" id="PF14581">
    <property type="entry name" value="SseB_C"/>
    <property type="match status" value="1"/>
</dbReference>
<dbReference type="EMBL" id="FO704551">
    <property type="protein sequence ID" value="CDG20753.1"/>
    <property type="molecule type" value="Genomic_DNA"/>
</dbReference>
<dbReference type="AlphaFoldDB" id="A0A068R0S4"/>
<dbReference type="Proteomes" id="UP000032735">
    <property type="component" value="Chromosome"/>
</dbReference>
<gene>
    <name evidence="2" type="ORF">XPG1_1098</name>
</gene>
<accession>A0A068R0S4</accession>
<dbReference type="OrthoDB" id="5622177at2"/>
<protein>
    <submittedName>
        <fullName evidence="2">Enhances serine sensitivity</fullName>
    </submittedName>
</protein>
<proteinExistence type="predicted"/>
<dbReference type="HOGENOM" id="CLU_133282_0_0_6"/>
<dbReference type="KEGG" id="xpo:XPG1_1098"/>